<dbReference type="InterPro" id="IPR003656">
    <property type="entry name" value="Znf_BED"/>
</dbReference>
<dbReference type="SUPFAM" id="SSF53098">
    <property type="entry name" value="Ribonuclease H-like"/>
    <property type="match status" value="1"/>
</dbReference>
<keyword evidence="12" id="KW-1185">Reference proteome</keyword>
<reference evidence="13" key="1">
    <citation type="submission" date="2025-08" db="UniProtKB">
        <authorList>
            <consortium name="RefSeq"/>
        </authorList>
    </citation>
    <scope>IDENTIFICATION</scope>
    <source>
        <tissue evidence="13">Leaves</tissue>
    </source>
</reference>
<keyword evidence="8" id="KW-0804">Transcription</keyword>
<evidence type="ECO:0000256" key="6">
    <source>
        <dbReference type="ARBA" id="ARBA00023015"/>
    </source>
</evidence>
<dbReference type="RefSeq" id="XP_071933923.1">
    <property type="nucleotide sequence ID" value="XM_072077822.1"/>
</dbReference>
<dbReference type="SMART" id="SM00614">
    <property type="entry name" value="ZnF_BED"/>
    <property type="match status" value="1"/>
</dbReference>
<comment type="subunit">
    <text evidence="2">Homodimer.</text>
</comment>
<evidence type="ECO:0000256" key="9">
    <source>
        <dbReference type="ARBA" id="ARBA00023242"/>
    </source>
</evidence>
<keyword evidence="9" id="KW-0539">Nucleus</keyword>
<dbReference type="PROSITE" id="PS50808">
    <property type="entry name" value="ZF_BED"/>
    <property type="match status" value="1"/>
</dbReference>
<evidence type="ECO:0000256" key="5">
    <source>
        <dbReference type="ARBA" id="ARBA00022833"/>
    </source>
</evidence>
<evidence type="ECO:0000259" key="11">
    <source>
        <dbReference type="PROSITE" id="PS50808"/>
    </source>
</evidence>
<dbReference type="PANTHER" id="PTHR46481">
    <property type="entry name" value="ZINC FINGER BED DOMAIN-CONTAINING PROTEIN 4"/>
    <property type="match status" value="1"/>
</dbReference>
<feature type="domain" description="BED-type" evidence="11">
    <location>
        <begin position="113"/>
        <end position="167"/>
    </location>
</feature>
<dbReference type="InterPro" id="IPR036236">
    <property type="entry name" value="Znf_C2H2_sf"/>
</dbReference>
<dbReference type="Pfam" id="PF05699">
    <property type="entry name" value="Dimer_Tnp_hAT"/>
    <property type="match status" value="1"/>
</dbReference>
<dbReference type="InterPro" id="IPR012337">
    <property type="entry name" value="RNaseH-like_sf"/>
</dbReference>
<accession>A0ABM4WQ63</accession>
<dbReference type="Pfam" id="PF02892">
    <property type="entry name" value="zf-BED"/>
    <property type="match status" value="1"/>
</dbReference>
<keyword evidence="6" id="KW-0805">Transcription regulation</keyword>
<name>A0ABM4WQ63_COFAR</name>
<dbReference type="PANTHER" id="PTHR46481:SF10">
    <property type="entry name" value="ZINC FINGER BED DOMAIN-CONTAINING PROTEIN 39"/>
    <property type="match status" value="1"/>
</dbReference>
<keyword evidence="5" id="KW-0862">Zinc</keyword>
<gene>
    <name evidence="13" type="primary">LOC140036422</name>
</gene>
<evidence type="ECO:0000256" key="4">
    <source>
        <dbReference type="ARBA" id="ARBA00022771"/>
    </source>
</evidence>
<evidence type="ECO:0000256" key="2">
    <source>
        <dbReference type="ARBA" id="ARBA00011738"/>
    </source>
</evidence>
<dbReference type="InterPro" id="IPR025525">
    <property type="entry name" value="hAT-like_transposase_RNase-H"/>
</dbReference>
<evidence type="ECO:0000256" key="7">
    <source>
        <dbReference type="ARBA" id="ARBA00023125"/>
    </source>
</evidence>
<protein>
    <submittedName>
        <fullName evidence="13">Zinc finger BED domain-containing protein RICESLEEPER 2-like</fullName>
    </submittedName>
</protein>
<dbReference type="Pfam" id="PF14372">
    <property type="entry name" value="hAT-like_RNase-H"/>
    <property type="match status" value="1"/>
</dbReference>
<evidence type="ECO:0000256" key="10">
    <source>
        <dbReference type="PROSITE-ProRule" id="PRU00027"/>
    </source>
</evidence>
<proteinExistence type="predicted"/>
<sequence length="750" mass="85736">MKQHKYKGSLEPWTACVYGLMSTQDKGSQPEISCIPLVSNADSCTPLILDNPIFVSNESTMNPGDVMTNPITQSTPLGNIQEGQEAVVADDNNEEGENDKLDEDDEFHIPKRNKTSEAWEDFNEFEENGNYYAICRYCNKKLSRGKSKQTTSLWRHRNSCPSRKASLRQAAQQTKLNFQPADDAFPTIPPLHTEKFDMEKMREAAAHWIVMHEHPFTILEEEGLNIFLKRGMPEWQKITRGVAKNDCVAVYELEKKKLKKKLRNVIKVSLTTDLWKSKNQKIEYMVITGHWIDSDWKLQKRVLNFVHIPPPKRGVEIAASLFKCVKDWGIEQKIYTISVDNASANDVAIRVLRDDFSRSKKLLGGGKLFHVRCCAHILNLIVQVGLSEIADIVNKIRDSVDFVNRSETRSLLFAEIAQQLQIPGKKLLYDCRTRWNATFEMLSCAMKFKDIFPRFQDRDPLYDSCPAYEDWEKAEKVCSVLEKFWAATHVISGSEYPTSNLFLQEVVKIKKVLDSRANDENDFIRAMIRKMKAKFDKYWGECNLLMAIAAILDPRQKMRVVEFAFPQMFPSFEAQEHIFSVKKALFELYDEYADLNATGNENAVHSCASEGPQKNATSSSRWVDFDEYCDEMETTEPQKSELVDYLEKASLKTGSNPNAYDCLEWWKSNRVAYPILSEMAADILAIPITTVASEATFSAGTRVIDSYRASLHPDTVQVLLCAGDWCRKLHGISKKVKQAKIIKEIELPKI</sequence>
<dbReference type="Proteomes" id="UP001652660">
    <property type="component" value="Chromosome 2e"/>
</dbReference>
<evidence type="ECO:0000313" key="12">
    <source>
        <dbReference type="Proteomes" id="UP001652660"/>
    </source>
</evidence>
<evidence type="ECO:0000256" key="1">
    <source>
        <dbReference type="ARBA" id="ARBA00004123"/>
    </source>
</evidence>
<dbReference type="GeneID" id="140036422"/>
<evidence type="ECO:0000256" key="8">
    <source>
        <dbReference type="ARBA" id="ARBA00023163"/>
    </source>
</evidence>
<dbReference type="InterPro" id="IPR008906">
    <property type="entry name" value="HATC_C_dom"/>
</dbReference>
<keyword evidence="4 10" id="KW-0863">Zinc-finger</keyword>
<keyword evidence="7" id="KW-0238">DNA-binding</keyword>
<comment type="subcellular location">
    <subcellularLocation>
        <location evidence="1">Nucleus</location>
    </subcellularLocation>
</comment>
<dbReference type="InterPro" id="IPR052035">
    <property type="entry name" value="ZnF_BED_domain_contain"/>
</dbReference>
<evidence type="ECO:0000256" key="3">
    <source>
        <dbReference type="ARBA" id="ARBA00022723"/>
    </source>
</evidence>
<keyword evidence="3" id="KW-0479">Metal-binding</keyword>
<dbReference type="SUPFAM" id="SSF57667">
    <property type="entry name" value="beta-beta-alpha zinc fingers"/>
    <property type="match status" value="1"/>
</dbReference>
<organism evidence="12 13">
    <name type="scientific">Coffea arabica</name>
    <name type="common">Arabian coffee</name>
    <dbReference type="NCBI Taxonomy" id="13443"/>
    <lineage>
        <taxon>Eukaryota</taxon>
        <taxon>Viridiplantae</taxon>
        <taxon>Streptophyta</taxon>
        <taxon>Embryophyta</taxon>
        <taxon>Tracheophyta</taxon>
        <taxon>Spermatophyta</taxon>
        <taxon>Magnoliopsida</taxon>
        <taxon>eudicotyledons</taxon>
        <taxon>Gunneridae</taxon>
        <taxon>Pentapetalae</taxon>
        <taxon>asterids</taxon>
        <taxon>lamiids</taxon>
        <taxon>Gentianales</taxon>
        <taxon>Rubiaceae</taxon>
        <taxon>Ixoroideae</taxon>
        <taxon>Gardenieae complex</taxon>
        <taxon>Bertiereae - Coffeeae clade</taxon>
        <taxon>Coffeeae</taxon>
        <taxon>Coffea</taxon>
    </lineage>
</organism>
<evidence type="ECO:0000313" key="13">
    <source>
        <dbReference type="RefSeq" id="XP_071933923.1"/>
    </source>
</evidence>